<dbReference type="GO" id="GO:0016020">
    <property type="term" value="C:membrane"/>
    <property type="evidence" value="ECO:0007669"/>
    <property type="project" value="UniProtKB-SubCell"/>
</dbReference>
<evidence type="ECO:0000313" key="9">
    <source>
        <dbReference type="EMBL" id="KAG6415782.1"/>
    </source>
</evidence>
<keyword evidence="10" id="KW-1185">Reference proteome</keyword>
<gene>
    <name evidence="9" type="ORF">SASPL_123200</name>
</gene>
<evidence type="ECO:0000256" key="3">
    <source>
        <dbReference type="ARBA" id="ARBA00022729"/>
    </source>
</evidence>
<keyword evidence="2 6" id="KW-0245">EGF-like domain</keyword>
<dbReference type="InterPro" id="IPR025287">
    <property type="entry name" value="WAK_GUB"/>
</dbReference>
<evidence type="ECO:0000256" key="1">
    <source>
        <dbReference type="ARBA" id="ARBA00004167"/>
    </source>
</evidence>
<dbReference type="FunFam" id="2.10.25.10:FF:000038">
    <property type="entry name" value="Fibrillin 2"/>
    <property type="match status" value="1"/>
</dbReference>
<dbReference type="Proteomes" id="UP000298416">
    <property type="component" value="Unassembled WGS sequence"/>
</dbReference>
<evidence type="ECO:0000256" key="6">
    <source>
        <dbReference type="PROSITE-ProRule" id="PRU00076"/>
    </source>
</evidence>
<sequence>MVSQVSLLPLAIILVLLSPQPTLSNSISRPGCPDRCGNLSIPFPFGVGSDCSLDPSFNIICDNLSNPPKAQLIIVENAELIEIKEFQVRIVLGNLVWSCYTRAGIDRLDGGFYVSYQMSGQYTFSDGNRVIAIGCDDAVAVTGKDSGRNFAGGCTTFCPSSGDSAPICPDGSDANDLGSGCCQTPIPRGTTNLVVNLSDLHQNWGRDRKLFNCSYAFLGEKGIIDPRLIQLNNSTTLRGDSKNWFGNYTPSVALDWRIGAENCSRAQQGRSTYVCSDNSECLDFDSNVVGYHCRCIQGYQGNPYLPNGCLDIDECSNQTLNPCASNSICNNIPGSVKCTCPKGYYGDGKSNGKGCIRVPPSQMIIKLLVDEKASNETKYSL</sequence>
<dbReference type="CDD" id="cd00054">
    <property type="entry name" value="EGF_CA"/>
    <property type="match status" value="1"/>
</dbReference>
<keyword evidence="5" id="KW-1015">Disulfide bond</keyword>
<evidence type="ECO:0000256" key="2">
    <source>
        <dbReference type="ARBA" id="ARBA00022536"/>
    </source>
</evidence>
<dbReference type="InterPro" id="IPR024731">
    <property type="entry name" value="NELL2-like_EGF"/>
</dbReference>
<reference evidence="9" key="2">
    <citation type="submission" date="2020-08" db="EMBL/GenBank/DDBJ databases">
        <title>Plant Genome Project.</title>
        <authorList>
            <person name="Zhang R.-G."/>
        </authorList>
    </citation>
    <scope>NUCLEOTIDE SEQUENCE</scope>
    <source>
        <strain evidence="9">Huo1</strain>
        <tissue evidence="9">Leaf</tissue>
    </source>
</reference>
<keyword evidence="4" id="KW-0677">Repeat</keyword>
<keyword evidence="3 7" id="KW-0732">Signal</keyword>
<reference evidence="9" key="1">
    <citation type="submission" date="2018-01" db="EMBL/GenBank/DDBJ databases">
        <authorList>
            <person name="Mao J.F."/>
        </authorList>
    </citation>
    <scope>NUCLEOTIDE SEQUENCE</scope>
    <source>
        <strain evidence="9">Huo1</strain>
        <tissue evidence="9">Leaf</tissue>
    </source>
</reference>
<accession>A0A8X8ZSS3</accession>
<comment type="caution">
    <text evidence="6">Lacks conserved residue(s) required for the propagation of feature annotation.</text>
</comment>
<dbReference type="GO" id="GO:0030247">
    <property type="term" value="F:polysaccharide binding"/>
    <property type="evidence" value="ECO:0007669"/>
    <property type="project" value="InterPro"/>
</dbReference>
<comment type="subcellular location">
    <subcellularLocation>
        <location evidence="1">Membrane</location>
        <topology evidence="1">Single-pass membrane protein</topology>
    </subcellularLocation>
</comment>
<dbReference type="GO" id="GO:0005509">
    <property type="term" value="F:calcium ion binding"/>
    <property type="evidence" value="ECO:0007669"/>
    <property type="project" value="InterPro"/>
</dbReference>
<name>A0A8X8ZSS3_SALSN</name>
<dbReference type="InterPro" id="IPR000742">
    <property type="entry name" value="EGF"/>
</dbReference>
<evidence type="ECO:0000256" key="5">
    <source>
        <dbReference type="ARBA" id="ARBA00023157"/>
    </source>
</evidence>
<dbReference type="SMART" id="SM00179">
    <property type="entry name" value="EGF_CA"/>
    <property type="match status" value="1"/>
</dbReference>
<dbReference type="Pfam" id="PF12947">
    <property type="entry name" value="EGF_3"/>
    <property type="match status" value="1"/>
</dbReference>
<protein>
    <recommendedName>
        <fullName evidence="8">EGF-like domain-containing protein</fullName>
    </recommendedName>
</protein>
<dbReference type="AlphaFoldDB" id="A0A8X8ZSS3"/>
<dbReference type="Gene3D" id="2.10.25.10">
    <property type="entry name" value="Laminin"/>
    <property type="match status" value="2"/>
</dbReference>
<dbReference type="Pfam" id="PF13947">
    <property type="entry name" value="GUB_WAK_bind"/>
    <property type="match status" value="1"/>
</dbReference>
<dbReference type="PANTHER" id="PTHR33491">
    <property type="entry name" value="OSJNBA0016N04.9 PROTEIN"/>
    <property type="match status" value="1"/>
</dbReference>
<dbReference type="PROSITE" id="PS50026">
    <property type="entry name" value="EGF_3"/>
    <property type="match status" value="1"/>
</dbReference>
<feature type="domain" description="EGF-like" evidence="8">
    <location>
        <begin position="311"/>
        <end position="350"/>
    </location>
</feature>
<feature type="chain" id="PRO_5036460570" description="EGF-like domain-containing protein" evidence="7">
    <location>
        <begin position="25"/>
        <end position="381"/>
    </location>
</feature>
<evidence type="ECO:0000313" key="10">
    <source>
        <dbReference type="Proteomes" id="UP000298416"/>
    </source>
</evidence>
<evidence type="ECO:0000256" key="4">
    <source>
        <dbReference type="ARBA" id="ARBA00022737"/>
    </source>
</evidence>
<organism evidence="9">
    <name type="scientific">Salvia splendens</name>
    <name type="common">Scarlet sage</name>
    <dbReference type="NCBI Taxonomy" id="180675"/>
    <lineage>
        <taxon>Eukaryota</taxon>
        <taxon>Viridiplantae</taxon>
        <taxon>Streptophyta</taxon>
        <taxon>Embryophyta</taxon>
        <taxon>Tracheophyta</taxon>
        <taxon>Spermatophyta</taxon>
        <taxon>Magnoliopsida</taxon>
        <taxon>eudicotyledons</taxon>
        <taxon>Gunneridae</taxon>
        <taxon>Pentapetalae</taxon>
        <taxon>asterids</taxon>
        <taxon>lamiids</taxon>
        <taxon>Lamiales</taxon>
        <taxon>Lamiaceae</taxon>
        <taxon>Nepetoideae</taxon>
        <taxon>Mentheae</taxon>
        <taxon>Salviinae</taxon>
        <taxon>Salvia</taxon>
        <taxon>Salvia subgen. Calosphace</taxon>
        <taxon>core Calosphace</taxon>
    </lineage>
</organism>
<feature type="signal peptide" evidence="7">
    <location>
        <begin position="1"/>
        <end position="24"/>
    </location>
</feature>
<proteinExistence type="predicted"/>
<dbReference type="InterPro" id="IPR001881">
    <property type="entry name" value="EGF-like_Ca-bd_dom"/>
</dbReference>
<evidence type="ECO:0000259" key="8">
    <source>
        <dbReference type="PROSITE" id="PS50026"/>
    </source>
</evidence>
<dbReference type="SUPFAM" id="SSF57196">
    <property type="entry name" value="EGF/Laminin"/>
    <property type="match status" value="1"/>
</dbReference>
<dbReference type="EMBL" id="PNBA02000008">
    <property type="protein sequence ID" value="KAG6415782.1"/>
    <property type="molecule type" value="Genomic_DNA"/>
</dbReference>
<evidence type="ECO:0000256" key="7">
    <source>
        <dbReference type="SAM" id="SignalP"/>
    </source>
</evidence>
<dbReference type="SMART" id="SM00181">
    <property type="entry name" value="EGF"/>
    <property type="match status" value="2"/>
</dbReference>
<comment type="caution">
    <text evidence="9">The sequence shown here is derived from an EMBL/GenBank/DDBJ whole genome shotgun (WGS) entry which is preliminary data.</text>
</comment>